<dbReference type="Pfam" id="PF04149">
    <property type="entry name" value="DUF397"/>
    <property type="match status" value="2"/>
</dbReference>
<dbReference type="EMBL" id="CP117522">
    <property type="protein sequence ID" value="WNE99049.1"/>
    <property type="molecule type" value="Genomic_DNA"/>
</dbReference>
<dbReference type="Proteomes" id="UP001305606">
    <property type="component" value="Chromosome"/>
</dbReference>
<protein>
    <submittedName>
        <fullName evidence="2">DUF397 domain-containing protein</fullName>
    </submittedName>
</protein>
<gene>
    <name evidence="2" type="ORF">PS467_28830</name>
</gene>
<dbReference type="RefSeq" id="WP_311037675.1">
    <property type="nucleotide sequence ID" value="NZ_CP117522.1"/>
</dbReference>
<evidence type="ECO:0000313" key="2">
    <source>
        <dbReference type="EMBL" id="WNE99049.1"/>
    </source>
</evidence>
<evidence type="ECO:0000259" key="1">
    <source>
        <dbReference type="Pfam" id="PF04149"/>
    </source>
</evidence>
<sequence length="85" mass="9054">MNAALRWFKSSYSGNEGSCVEVAIEWRKSSYSDGPKDACVEVAACPGAVHIRDSKDTAIPALTVTAPAWADFVAFAAHQPLANIN</sequence>
<name>A0ABY9V2D6_9ACTN</name>
<proteinExistence type="predicted"/>
<keyword evidence="3" id="KW-1185">Reference proteome</keyword>
<evidence type="ECO:0000313" key="3">
    <source>
        <dbReference type="Proteomes" id="UP001305606"/>
    </source>
</evidence>
<reference evidence="2 3" key="1">
    <citation type="submission" date="2023-02" db="EMBL/GenBank/DDBJ databases">
        <title>Streptomyces sp. SCA4-21 with antifungal activity against Fusarium oxysporum f. sp. cubense, Streptomyces sp. SCA2-17 with antifungal activity against Fusarium oxysporum f. sp. cubense.</title>
        <authorList>
            <person name="Qi D."/>
        </authorList>
    </citation>
    <scope>NUCLEOTIDE SEQUENCE [LARGE SCALE GENOMIC DNA]</scope>
    <source>
        <strain evidence="2 3">SCA4-21</strain>
    </source>
</reference>
<feature type="domain" description="DUF397" evidence="1">
    <location>
        <begin position="5"/>
        <end position="23"/>
    </location>
</feature>
<feature type="domain" description="DUF397" evidence="1">
    <location>
        <begin position="25"/>
        <end position="76"/>
    </location>
</feature>
<organism evidence="2 3">
    <name type="scientific">Streptomyces luomodiensis</name>
    <dbReference type="NCBI Taxonomy" id="3026192"/>
    <lineage>
        <taxon>Bacteria</taxon>
        <taxon>Bacillati</taxon>
        <taxon>Actinomycetota</taxon>
        <taxon>Actinomycetes</taxon>
        <taxon>Kitasatosporales</taxon>
        <taxon>Streptomycetaceae</taxon>
        <taxon>Streptomyces</taxon>
    </lineage>
</organism>
<accession>A0ABY9V2D6</accession>
<dbReference type="InterPro" id="IPR007278">
    <property type="entry name" value="DUF397"/>
</dbReference>